<dbReference type="PRINTS" id="PR00598">
    <property type="entry name" value="HTHMARR"/>
</dbReference>
<dbReference type="GO" id="GO:0003677">
    <property type="term" value="F:DNA binding"/>
    <property type="evidence" value="ECO:0007669"/>
    <property type="project" value="UniProtKB-KW"/>
</dbReference>
<dbReference type="Gene3D" id="1.10.10.10">
    <property type="entry name" value="Winged helix-like DNA-binding domain superfamily/Winged helix DNA-binding domain"/>
    <property type="match status" value="1"/>
</dbReference>
<dbReference type="InterPro" id="IPR036388">
    <property type="entry name" value="WH-like_DNA-bd_sf"/>
</dbReference>
<feature type="domain" description="HTH marR-type" evidence="4">
    <location>
        <begin position="1"/>
        <end position="136"/>
    </location>
</feature>
<accession>A0A251ZWI2</accession>
<dbReference type="InterPro" id="IPR000835">
    <property type="entry name" value="HTH_MarR-typ"/>
</dbReference>
<dbReference type="SMART" id="SM00347">
    <property type="entry name" value="HTH_MARR"/>
    <property type="match status" value="1"/>
</dbReference>
<dbReference type="Pfam" id="PF01047">
    <property type="entry name" value="MarR"/>
    <property type="match status" value="1"/>
</dbReference>
<protein>
    <submittedName>
        <fullName evidence="5">Transcriptional regulator</fullName>
    </submittedName>
</protein>
<dbReference type="PANTHER" id="PTHR42756:SF1">
    <property type="entry name" value="TRANSCRIPTIONAL REPRESSOR OF EMRAB OPERON"/>
    <property type="match status" value="1"/>
</dbReference>
<dbReference type="GO" id="GO:0003700">
    <property type="term" value="F:DNA-binding transcription factor activity"/>
    <property type="evidence" value="ECO:0007669"/>
    <property type="project" value="InterPro"/>
</dbReference>
<dbReference type="Proteomes" id="UP000194946">
    <property type="component" value="Unassembled WGS sequence"/>
</dbReference>
<evidence type="ECO:0000256" key="2">
    <source>
        <dbReference type="ARBA" id="ARBA00023125"/>
    </source>
</evidence>
<evidence type="ECO:0000259" key="4">
    <source>
        <dbReference type="PROSITE" id="PS50995"/>
    </source>
</evidence>
<sequence>MADNLNEKQFHLMRELIQKHTALWRNRLPYLTKQQYSVLMVVASQPGIEQKDLIEATASTKATLAELLKRMENKQLLIRTQSHEDKRRLFISLTEKGQNILKEAQPIVENVDHSFLSRLSEDEQQQLQQLLNTMLHK</sequence>
<gene>
    <name evidence="5" type="ORF">HK18_03680</name>
</gene>
<dbReference type="PROSITE" id="PS50995">
    <property type="entry name" value="HTH_MARR_2"/>
    <property type="match status" value="1"/>
</dbReference>
<proteinExistence type="predicted"/>
<dbReference type="InterPro" id="IPR036390">
    <property type="entry name" value="WH_DNA-bd_sf"/>
</dbReference>
<name>A0A251ZWI2_9PROT</name>
<keyword evidence="6" id="KW-1185">Reference proteome</keyword>
<organism evidence="5 6">
    <name type="scientific">Commensalibacter intestini</name>
    <dbReference type="NCBI Taxonomy" id="479936"/>
    <lineage>
        <taxon>Bacteria</taxon>
        <taxon>Pseudomonadati</taxon>
        <taxon>Pseudomonadota</taxon>
        <taxon>Alphaproteobacteria</taxon>
        <taxon>Acetobacterales</taxon>
        <taxon>Acetobacteraceae</taxon>
    </lineage>
</organism>
<keyword evidence="1" id="KW-0805">Transcription regulation</keyword>
<keyword evidence="2" id="KW-0238">DNA-binding</keyword>
<dbReference type="EMBL" id="JOPB01000002">
    <property type="protein sequence ID" value="OUI79025.1"/>
    <property type="molecule type" value="Genomic_DNA"/>
</dbReference>
<comment type="caution">
    <text evidence="5">The sequence shown here is derived from an EMBL/GenBank/DDBJ whole genome shotgun (WGS) entry which is preliminary data.</text>
</comment>
<evidence type="ECO:0000313" key="5">
    <source>
        <dbReference type="EMBL" id="OUI79025.1"/>
    </source>
</evidence>
<reference evidence="6" key="1">
    <citation type="submission" date="2014-06" db="EMBL/GenBank/DDBJ databases">
        <authorList>
            <person name="Winans N.J."/>
            <person name="Newell P.D."/>
            <person name="Douglas A.E."/>
        </authorList>
    </citation>
    <scope>NUCLEOTIDE SEQUENCE [LARGE SCALE GENOMIC DNA]</scope>
    <source>
        <strain evidence="6">DmL_052</strain>
    </source>
</reference>
<evidence type="ECO:0000256" key="1">
    <source>
        <dbReference type="ARBA" id="ARBA00023015"/>
    </source>
</evidence>
<dbReference type="AlphaFoldDB" id="A0A251ZWI2"/>
<keyword evidence="3" id="KW-0804">Transcription</keyword>
<dbReference type="SUPFAM" id="SSF46785">
    <property type="entry name" value="Winged helix' DNA-binding domain"/>
    <property type="match status" value="1"/>
</dbReference>
<evidence type="ECO:0000313" key="6">
    <source>
        <dbReference type="Proteomes" id="UP000194946"/>
    </source>
</evidence>
<evidence type="ECO:0000256" key="3">
    <source>
        <dbReference type="ARBA" id="ARBA00023163"/>
    </source>
</evidence>
<dbReference type="PANTHER" id="PTHR42756">
    <property type="entry name" value="TRANSCRIPTIONAL REGULATOR, MARR"/>
    <property type="match status" value="1"/>
</dbReference>
<dbReference type="RefSeq" id="WP_086631822.1">
    <property type="nucleotide sequence ID" value="NZ_JOPB01000002.1"/>
</dbReference>